<evidence type="ECO:0000256" key="10">
    <source>
        <dbReference type="ARBA" id="ARBA00022840"/>
    </source>
</evidence>
<keyword evidence="13" id="KW-0234">DNA repair</keyword>
<keyword evidence="5" id="KW-0547">Nucleotide-binding</keyword>
<dbReference type="PANTHER" id="PTHR43152">
    <property type="entry name" value="UVRABC SYSTEM PROTEIN A"/>
    <property type="match status" value="1"/>
</dbReference>
<evidence type="ECO:0000313" key="20">
    <source>
        <dbReference type="Proteomes" id="UP000251341"/>
    </source>
</evidence>
<protein>
    <recommendedName>
        <fullName evidence="15">UvrABC system protein A</fullName>
    </recommendedName>
    <alternativeName>
        <fullName evidence="16">Excinuclease ABC subunit A</fullName>
    </alternativeName>
</protein>
<dbReference type="InterPro" id="IPR013815">
    <property type="entry name" value="ATP_grasp_subdomain_1"/>
</dbReference>
<evidence type="ECO:0000256" key="1">
    <source>
        <dbReference type="ARBA" id="ARBA00004496"/>
    </source>
</evidence>
<evidence type="ECO:0000256" key="16">
    <source>
        <dbReference type="ARBA" id="ARBA00042156"/>
    </source>
</evidence>
<keyword evidence="10" id="KW-0067">ATP-binding</keyword>
<feature type="domain" description="AAA+ ATPase" evidence="18">
    <location>
        <begin position="1064"/>
        <end position="1536"/>
    </location>
</feature>
<evidence type="ECO:0000256" key="15">
    <source>
        <dbReference type="ARBA" id="ARBA00039316"/>
    </source>
</evidence>
<dbReference type="GO" id="GO:0008270">
    <property type="term" value="F:zinc ion binding"/>
    <property type="evidence" value="ECO:0007669"/>
    <property type="project" value="UniProtKB-KW"/>
</dbReference>
<evidence type="ECO:0000256" key="11">
    <source>
        <dbReference type="ARBA" id="ARBA00022881"/>
    </source>
</evidence>
<evidence type="ECO:0000256" key="17">
    <source>
        <dbReference type="SAM" id="MobiDB-lite"/>
    </source>
</evidence>
<dbReference type="SUPFAM" id="SSF52540">
    <property type="entry name" value="P-loop containing nucleoside triphosphate hydrolases"/>
    <property type="match status" value="4"/>
</dbReference>
<dbReference type="PANTHER" id="PTHR43152:SF3">
    <property type="entry name" value="UVRABC SYSTEM PROTEIN A"/>
    <property type="match status" value="1"/>
</dbReference>
<keyword evidence="6" id="KW-0227">DNA damage</keyword>
<keyword evidence="4" id="KW-0677">Repeat</keyword>
<dbReference type="Proteomes" id="UP000251341">
    <property type="component" value="Unassembled WGS sequence"/>
</dbReference>
<dbReference type="InterPro" id="IPR017871">
    <property type="entry name" value="ABC_transporter-like_CS"/>
</dbReference>
<reference evidence="19 20" key="1">
    <citation type="submission" date="2017-04" db="EMBL/GenBank/DDBJ databases">
        <title>Unexpected and diverse lifestyles within the genus Limnohabitans.</title>
        <authorList>
            <person name="Kasalicky V."/>
            <person name="Mehrshad M."/>
            <person name="Andrei S.-A."/>
            <person name="Salcher M."/>
            <person name="Kratochvilova H."/>
            <person name="Simek K."/>
            <person name="Ghai R."/>
        </authorList>
    </citation>
    <scope>NUCLEOTIDE SEQUENCE [LARGE SCALE GENOMIC DNA]</scope>
    <source>
        <strain evidence="19 20">MWH-C5</strain>
    </source>
</reference>
<evidence type="ECO:0000256" key="13">
    <source>
        <dbReference type="ARBA" id="ARBA00023204"/>
    </source>
</evidence>
<evidence type="ECO:0000256" key="5">
    <source>
        <dbReference type="ARBA" id="ARBA00022741"/>
    </source>
</evidence>
<dbReference type="GO" id="GO:0005524">
    <property type="term" value="F:ATP binding"/>
    <property type="evidence" value="ECO:0007669"/>
    <property type="project" value="UniProtKB-KW"/>
</dbReference>
<comment type="subcellular location">
    <subcellularLocation>
        <location evidence="1">Cytoplasm</location>
    </subcellularLocation>
</comment>
<evidence type="ECO:0000259" key="18">
    <source>
        <dbReference type="SMART" id="SM00382"/>
    </source>
</evidence>
<organism evidence="19 20">
    <name type="scientific">Limnohabitans curvus</name>
    <dbReference type="NCBI Taxonomy" id="323423"/>
    <lineage>
        <taxon>Bacteria</taxon>
        <taxon>Pseudomonadati</taxon>
        <taxon>Pseudomonadota</taxon>
        <taxon>Betaproteobacteria</taxon>
        <taxon>Burkholderiales</taxon>
        <taxon>Comamonadaceae</taxon>
        <taxon>Limnohabitans</taxon>
    </lineage>
</organism>
<dbReference type="InterPro" id="IPR041102">
    <property type="entry name" value="UvrA_inter"/>
</dbReference>
<feature type="domain" description="AAA+ ATPase" evidence="18">
    <location>
        <begin position="1665"/>
        <end position="1960"/>
    </location>
</feature>
<accession>A0A315G090</accession>
<dbReference type="RefSeq" id="WP_108401886.1">
    <property type="nucleotide sequence ID" value="NZ_NESP01000001.1"/>
</dbReference>
<dbReference type="Pfam" id="PF17760">
    <property type="entry name" value="UvrA_inter"/>
    <property type="match status" value="2"/>
</dbReference>
<dbReference type="Gene3D" id="1.20.1580.10">
    <property type="entry name" value="ABC transporter ATPase like domain"/>
    <property type="match status" value="3"/>
</dbReference>
<keyword evidence="9" id="KW-0862">Zinc</keyword>
<dbReference type="InterPro" id="IPR003593">
    <property type="entry name" value="AAA+_ATPase"/>
</dbReference>
<dbReference type="GO" id="GO:0005737">
    <property type="term" value="C:cytoplasm"/>
    <property type="evidence" value="ECO:0007669"/>
    <property type="project" value="UniProtKB-SubCell"/>
</dbReference>
<dbReference type="Gene3D" id="3.30.1490.20">
    <property type="entry name" value="ATP-grasp fold, A domain"/>
    <property type="match status" value="1"/>
</dbReference>
<dbReference type="GO" id="GO:0016887">
    <property type="term" value="F:ATP hydrolysis activity"/>
    <property type="evidence" value="ECO:0007669"/>
    <property type="project" value="InterPro"/>
</dbReference>
<evidence type="ECO:0000256" key="12">
    <source>
        <dbReference type="ARBA" id="ARBA00023125"/>
    </source>
</evidence>
<dbReference type="EMBL" id="NESP01000001">
    <property type="protein sequence ID" value="PUE59077.1"/>
    <property type="molecule type" value="Genomic_DNA"/>
</dbReference>
<comment type="similarity">
    <text evidence="14">Belongs to the ABC transporter superfamily. UvrA family.</text>
</comment>
<dbReference type="Pfam" id="PF17755">
    <property type="entry name" value="UvrA_DNA-bind"/>
    <property type="match status" value="1"/>
</dbReference>
<keyword evidence="8" id="KW-0863">Zinc-finger</keyword>
<feature type="region of interest" description="Disordered" evidence="17">
    <location>
        <begin position="1602"/>
        <end position="1627"/>
    </location>
</feature>
<evidence type="ECO:0000256" key="4">
    <source>
        <dbReference type="ARBA" id="ARBA00022737"/>
    </source>
</evidence>
<dbReference type="Gene3D" id="3.40.50.300">
    <property type="entry name" value="P-loop containing nucleotide triphosphate hydrolases"/>
    <property type="match status" value="5"/>
</dbReference>
<keyword evidence="3" id="KW-0479">Metal-binding</keyword>
<evidence type="ECO:0000256" key="6">
    <source>
        <dbReference type="ARBA" id="ARBA00022763"/>
    </source>
</evidence>
<feature type="domain" description="AAA+ ATPase" evidence="18">
    <location>
        <begin position="653"/>
        <end position="1015"/>
    </location>
</feature>
<dbReference type="Gene3D" id="3.30.190.20">
    <property type="match status" value="1"/>
</dbReference>
<dbReference type="SMART" id="SM00382">
    <property type="entry name" value="AAA"/>
    <property type="match status" value="3"/>
</dbReference>
<dbReference type="GO" id="GO:0004518">
    <property type="term" value="F:nuclease activity"/>
    <property type="evidence" value="ECO:0007669"/>
    <property type="project" value="UniProtKB-KW"/>
</dbReference>
<evidence type="ECO:0000256" key="9">
    <source>
        <dbReference type="ARBA" id="ARBA00022833"/>
    </source>
</evidence>
<keyword evidence="12" id="KW-0238">DNA-binding</keyword>
<dbReference type="GO" id="GO:0003677">
    <property type="term" value="F:DNA binding"/>
    <property type="evidence" value="ECO:0007669"/>
    <property type="project" value="UniProtKB-KW"/>
</dbReference>
<gene>
    <name evidence="19" type="ORF">B9Z44_05425</name>
</gene>
<comment type="caution">
    <text evidence="19">The sequence shown here is derived from an EMBL/GenBank/DDBJ whole genome shotgun (WGS) entry which is preliminary data.</text>
</comment>
<evidence type="ECO:0000313" key="19">
    <source>
        <dbReference type="EMBL" id="PUE59077.1"/>
    </source>
</evidence>
<dbReference type="Gene3D" id="1.10.8.280">
    <property type="entry name" value="ABC transporter ATPase domain-like"/>
    <property type="match status" value="1"/>
</dbReference>
<dbReference type="PROSITE" id="PS00211">
    <property type="entry name" value="ABC_TRANSPORTER_1"/>
    <property type="match status" value="3"/>
</dbReference>
<keyword evidence="2" id="KW-0963">Cytoplasm</keyword>
<name>A0A315G090_9BURK</name>
<evidence type="ECO:0000256" key="7">
    <source>
        <dbReference type="ARBA" id="ARBA00022769"/>
    </source>
</evidence>
<evidence type="ECO:0000256" key="8">
    <source>
        <dbReference type="ARBA" id="ARBA00022771"/>
    </source>
</evidence>
<proteinExistence type="inferred from homology"/>
<dbReference type="InterPro" id="IPR041552">
    <property type="entry name" value="UvrA_DNA-bd"/>
</dbReference>
<keyword evidence="11" id="KW-0267">Excision nuclease</keyword>
<sequence>MTGTIRIRGARQHNLKNLDLDIRTGELTVVTGPSGSGKSSLVFDTLYAEGQRRYVETFSAYARQFLDRMDRPAVDKVEGVPPAIAIDQTNPVRSSRSTVGTMTELNDHLKLLIARAGHLFDRQTAQPVQHDTPQSIYAELQRRCAAQPQDPRLIMTFPVELPANTTSAEVEQWLSASGFTRVHAEREVATPTGPRKLLDVVADRFKLGSTEQARVVEAIELAIKRGGGRLNVYWSLDAEATPELWRFSTGLHCPDSDLRYSDPIPSMFSFNSAVGACETCRGFGRVIGVDYGLVIPNDKLTLRAGAIKTIQTPAWVETQHDLMRHAEAEGIPRDTPWYKLSQEHKDWVIHGSPLWKGKWNHQWYGVKRFFEYLESKAYKMHIRVLLSKYRSYTPCGTCAGARLKTDSLLWRVGTKEHADAVLPPAKRFMPQGVQWTRAQLEAMPGLCLHDLMLLPIDKLHQFFNSTQVDVAGADAQALHLLMDEIRTRLKYLSDVGIGYLTLDRQSRTLSGGEVQRINLTTALGTSLVNTLFVLDEPSIGLHPRDMSRINEAMLRLRNAGNTLVVVEHDPAVMMCADRIIDMGPGPGVKGGQIVFDGTTEALKSADTLTGAYLGARKTIGLGLKRLVTDNTPRLILEGAREHNLQNLSIEFPLQRLVCITGVSGSGKSTLIQDVLTPALLRHYGRATETPGAHDRLLGADYLSDVVFVDQSPIGKTARSNPASYVGAWDAVREIFAVAPLSKQRGYTASKFSFNSGDGRCPTCGGSGFEHVEMQFLSDVYLRCQDCNGQRYRPEILEVRIEREIRGVATGATAQRHSERSEEEQDVAPVATTRITLNVADVLELTVGEALEIFANDREVVRTLQPIVDVGLDYVKLGQPVPTLSGGEAQRLKLAGFLAEAAKAKTSSRQTLAKKGVLFLFDEPTTGLHFDDIAKLMRAMRRLLEDGNSLIVIEHNLDVIRASDWLIDLGPEGGDAGGLLVAEGTPEEVRLHPTSHTGKALRDYAASMGVVYELDDVKASAGLLAAEDTARFAKAARGVSVADGAIQIINAKEHNLKSLSVNIPRGKFNVITGVSGSGKSTLAFDILFNEGQRRYLESLNAYARSIVQPAGRPEVDAVYGIPPTVAIEQRLSRGGRKSTVGTTTEVWHFLRLLYVKLGTQHCTHDGAAVQPQTAERIAAQLMREFKGQHIGLMSPLVMNRKGVYTELADWARPRGYTHLRVDGHFLPTNGFPRLDRFKEHTIELPVASLEVSAQNEAALRQALTTALEHGKGVVHVLSQLDGLREAMEAGADTNSIGRLDAYSTKRACPVCDTSYAELDPRLFSYNSKHGWCPDCVGTGVKLNKDQRKVLDDSVRDDKEKGREQTFAEPDVDDLVDVACPTCEGTRLNATARAVKFAGVGITDIARLSVTEIRKWVEKLAMSGRDADIARDLLPEIKSRLEFLEQVGLNYLTLDRGAPTLSGGEAQRIRLAAQLGSNLQGVCYVLDEPTIGLHARDNQILLNALHLLSDKGNTLVVVEHDEDTIRRADHIIDIGPSAGKRGGRLMGEGSVKDITSQSESQTGRYLLHAMRHPLQARRPVSDAALSAFAAAAAVAASLAAKDEALPGSSCGEPKSSPGNAPSSAKVGKRKAAAPVAQEVAVDGSLQWLSLEGASLHNLSDVSVSIPLKRLVAVTGVSGSGKSTLARDVLLHNVAAAVAQRATQAGRKLDEEGKHPAWVGCTGLDGYQTIDRVLEVDQTPIGKTPRSCPATYIGFWDTIRKLFAETLEAKARGYGAGRFSFNTGEGRCHTCEGQGLRTIEMSFLPDVKVPCETCHGARFNPETLAVSWRGKSIGDVLQMEVDEAVEFFATMPNIAHPLQLLKDVGLGYLTLGQPSPTLSGGEAQRIKLVTELSKVRDDVTRRGNKAPHTLYVLDEPTVGLHMADVDKLIRVLHRLVDGGHSVVVIEHDLDVIAEADWIIDLGPEGGDGGGLIVAADTPEAVVALGTHTGAALKPVLARA</sequence>
<evidence type="ECO:0000256" key="2">
    <source>
        <dbReference type="ARBA" id="ARBA00022490"/>
    </source>
</evidence>
<evidence type="ECO:0000256" key="3">
    <source>
        <dbReference type="ARBA" id="ARBA00022723"/>
    </source>
</evidence>
<keyword evidence="7" id="KW-0228">DNA excision</keyword>
<keyword evidence="20" id="KW-1185">Reference proteome</keyword>
<dbReference type="GO" id="GO:0006281">
    <property type="term" value="P:DNA repair"/>
    <property type="evidence" value="ECO:0007669"/>
    <property type="project" value="UniProtKB-KW"/>
</dbReference>
<evidence type="ECO:0000256" key="14">
    <source>
        <dbReference type="ARBA" id="ARBA00038000"/>
    </source>
</evidence>
<dbReference type="InterPro" id="IPR027417">
    <property type="entry name" value="P-loop_NTPase"/>
</dbReference>